<proteinExistence type="predicted"/>
<feature type="non-terminal residue" evidence="1">
    <location>
        <position position="1"/>
    </location>
</feature>
<dbReference type="Gene3D" id="3.20.20.140">
    <property type="entry name" value="Metal-dependent hydrolases"/>
    <property type="match status" value="1"/>
</dbReference>
<dbReference type="InterPro" id="IPR016195">
    <property type="entry name" value="Pol/histidinol_Pase-like"/>
</dbReference>
<dbReference type="EMBL" id="UINC01031690">
    <property type="protein sequence ID" value="SVB18137.1"/>
    <property type="molecule type" value="Genomic_DNA"/>
</dbReference>
<protein>
    <recommendedName>
        <fullName evidence="2">Polymerase/histidinol phosphatase N-terminal domain-containing protein</fullName>
    </recommendedName>
</protein>
<sequence>RRHRNGNMGFDLIHPYKNLEGNWIRGSFHGHCSENSKCASVPLAESVRRYNDIGVGFVTLTDHDVVTDLTAMREMYPGLAVLEGFEYSSRENVLFAGPRVNPLYNLSLEEALHKARNLLTVVCHPRPHADGRDYWTRQMLEELGVWPDGIEVYNGHYGTKTAVTVGRWPLYSAFWDELLTAGHRLHGYANDDFHDREDFSNAFNMVLVKETTPEAVVNAAKAGQCYASTGLLLNTVKERGGHMVVETDTPCIGKFVGPEGKVLSISEGTSFEYTAAEESYVRFEGDGDSGLIFLQPMWAN</sequence>
<name>A0A382BY61_9ZZZZ</name>
<dbReference type="AlphaFoldDB" id="A0A382BY61"/>
<evidence type="ECO:0008006" key="2">
    <source>
        <dbReference type="Google" id="ProtNLM"/>
    </source>
</evidence>
<evidence type="ECO:0000313" key="1">
    <source>
        <dbReference type="EMBL" id="SVB18137.1"/>
    </source>
</evidence>
<reference evidence="1" key="1">
    <citation type="submission" date="2018-05" db="EMBL/GenBank/DDBJ databases">
        <authorList>
            <person name="Lanie J.A."/>
            <person name="Ng W.-L."/>
            <person name="Kazmierczak K.M."/>
            <person name="Andrzejewski T.M."/>
            <person name="Davidsen T.M."/>
            <person name="Wayne K.J."/>
            <person name="Tettelin H."/>
            <person name="Glass J.I."/>
            <person name="Rusch D."/>
            <person name="Podicherti R."/>
            <person name="Tsui H.-C.T."/>
            <person name="Winkler M.E."/>
        </authorList>
    </citation>
    <scope>NUCLEOTIDE SEQUENCE</scope>
</reference>
<accession>A0A382BY61</accession>
<dbReference type="SUPFAM" id="SSF89550">
    <property type="entry name" value="PHP domain-like"/>
    <property type="match status" value="1"/>
</dbReference>
<organism evidence="1">
    <name type="scientific">marine metagenome</name>
    <dbReference type="NCBI Taxonomy" id="408172"/>
    <lineage>
        <taxon>unclassified sequences</taxon>
        <taxon>metagenomes</taxon>
        <taxon>ecological metagenomes</taxon>
    </lineage>
</organism>
<gene>
    <name evidence="1" type="ORF">METZ01_LOCUS170991</name>
</gene>